<accession>A0A5B8V7L3</accession>
<dbReference type="OrthoDB" id="9812080at2"/>
<dbReference type="KEGG" id="pgin:FRZ67_09275"/>
<dbReference type="AlphaFoldDB" id="A0A5B8V7L3"/>
<keyword evidence="2" id="KW-1185">Reference proteome</keyword>
<reference evidence="1 2" key="1">
    <citation type="journal article" date="2016" name="Int. J. Syst. Evol. Microbiol.">
        <title>Panacibacter ginsenosidivorans gen. nov., sp. nov., with ginsenoside converting activity isolated from soil of a ginseng field.</title>
        <authorList>
            <person name="Siddiqi M.Z."/>
            <person name="Muhammad Shafi S."/>
            <person name="Choi K.D."/>
            <person name="Im W.T."/>
        </authorList>
    </citation>
    <scope>NUCLEOTIDE SEQUENCE [LARGE SCALE GENOMIC DNA]</scope>
    <source>
        <strain evidence="1 2">Gsoil1550</strain>
    </source>
</reference>
<dbReference type="InterPro" id="IPR010664">
    <property type="entry name" value="LipoPS_assembly_LptC-rel"/>
</dbReference>
<dbReference type="Proteomes" id="UP000321533">
    <property type="component" value="Chromosome"/>
</dbReference>
<protein>
    <submittedName>
        <fullName evidence="1">LPS export ABC transporter periplasmic protein LptC</fullName>
    </submittedName>
</protein>
<dbReference type="GO" id="GO:0005886">
    <property type="term" value="C:plasma membrane"/>
    <property type="evidence" value="ECO:0007669"/>
    <property type="project" value="InterPro"/>
</dbReference>
<proteinExistence type="predicted"/>
<sequence>MTNLFSHKLYYEAAIIMCCFFVCSCENSMQEVNDLSKKKIGKDIAEDVTSYMSQGAHVKAKLTSPLMTRTEADTAIIEFPKTLQVEFYDDSTKPESHLFANYGKYFEQQGKVFLKDSVIVFNIKGDTLLTNELWWDRDKEIFYTDKKVWINQKDNQKFIGENGMQADQSFKEWTLFQGSGIRNVPDSTLPQ</sequence>
<evidence type="ECO:0000313" key="2">
    <source>
        <dbReference type="Proteomes" id="UP000321533"/>
    </source>
</evidence>
<dbReference type="Pfam" id="PF06835">
    <property type="entry name" value="LptC"/>
    <property type="match status" value="1"/>
</dbReference>
<gene>
    <name evidence="1" type="primary">lptC</name>
    <name evidence="1" type="ORF">FRZ67_09275</name>
</gene>
<name>A0A5B8V7L3_9BACT</name>
<dbReference type="InterPro" id="IPR026265">
    <property type="entry name" value="LptC"/>
</dbReference>
<dbReference type="GO" id="GO:0015221">
    <property type="term" value="F:lipopolysaccharide transmembrane transporter activity"/>
    <property type="evidence" value="ECO:0007669"/>
    <property type="project" value="InterPro"/>
</dbReference>
<dbReference type="NCBIfam" id="TIGR04409">
    <property type="entry name" value="LptC_YrbK"/>
    <property type="match status" value="1"/>
</dbReference>
<evidence type="ECO:0000313" key="1">
    <source>
        <dbReference type="EMBL" id="QEC67477.1"/>
    </source>
</evidence>
<organism evidence="1 2">
    <name type="scientific">Panacibacter ginsenosidivorans</name>
    <dbReference type="NCBI Taxonomy" id="1813871"/>
    <lineage>
        <taxon>Bacteria</taxon>
        <taxon>Pseudomonadati</taxon>
        <taxon>Bacteroidota</taxon>
        <taxon>Chitinophagia</taxon>
        <taxon>Chitinophagales</taxon>
        <taxon>Chitinophagaceae</taxon>
        <taxon>Panacibacter</taxon>
    </lineage>
</organism>
<dbReference type="EMBL" id="CP042435">
    <property type="protein sequence ID" value="QEC67477.1"/>
    <property type="molecule type" value="Genomic_DNA"/>
</dbReference>
<dbReference type="RefSeq" id="WP_147189284.1">
    <property type="nucleotide sequence ID" value="NZ_CP042435.1"/>
</dbReference>
<dbReference type="Gene3D" id="2.60.450.10">
    <property type="entry name" value="Lipopolysaccharide (LPS) transport protein A like domain"/>
    <property type="match status" value="1"/>
</dbReference>